<name>A0A8H6CCL1_9LECA</name>
<keyword evidence="3" id="KW-1185">Reference proteome</keyword>
<organism evidence="2 3">
    <name type="scientific">Letharia lupina</name>
    <dbReference type="NCBI Taxonomy" id="560253"/>
    <lineage>
        <taxon>Eukaryota</taxon>
        <taxon>Fungi</taxon>
        <taxon>Dikarya</taxon>
        <taxon>Ascomycota</taxon>
        <taxon>Pezizomycotina</taxon>
        <taxon>Lecanoromycetes</taxon>
        <taxon>OSLEUM clade</taxon>
        <taxon>Lecanoromycetidae</taxon>
        <taxon>Lecanorales</taxon>
        <taxon>Lecanorineae</taxon>
        <taxon>Parmeliaceae</taxon>
        <taxon>Letharia</taxon>
    </lineage>
</organism>
<reference evidence="2 3" key="1">
    <citation type="journal article" date="2020" name="Genomics">
        <title>Complete, high-quality genomes from long-read metagenomic sequencing of two wolf lichen thalli reveals enigmatic genome architecture.</title>
        <authorList>
            <person name="McKenzie S.K."/>
            <person name="Walston R.F."/>
            <person name="Allen J.L."/>
        </authorList>
    </citation>
    <scope>NUCLEOTIDE SEQUENCE [LARGE SCALE GENOMIC DNA]</scope>
    <source>
        <strain evidence="2">WasteWater1</strain>
    </source>
</reference>
<feature type="region of interest" description="Disordered" evidence="1">
    <location>
        <begin position="85"/>
        <end position="155"/>
    </location>
</feature>
<evidence type="ECO:0000256" key="1">
    <source>
        <dbReference type="SAM" id="MobiDB-lite"/>
    </source>
</evidence>
<dbReference type="EMBL" id="JACCJB010000016">
    <property type="protein sequence ID" value="KAF6220751.1"/>
    <property type="molecule type" value="Genomic_DNA"/>
</dbReference>
<protein>
    <submittedName>
        <fullName evidence="2">Uncharacterized protein</fullName>
    </submittedName>
</protein>
<dbReference type="RefSeq" id="XP_037150186.1">
    <property type="nucleotide sequence ID" value="XM_037294108.1"/>
</dbReference>
<dbReference type="GeneID" id="59331596"/>
<gene>
    <name evidence="2" type="ORF">HO133_003185</name>
</gene>
<dbReference type="AlphaFoldDB" id="A0A8H6CCL1"/>
<dbReference type="Proteomes" id="UP000593566">
    <property type="component" value="Unassembled WGS sequence"/>
</dbReference>
<sequence length="540" mass="61628">MSTIECLKSHAKGLITPNTTPFIYLHFRIKVSASSTTSELAPFEIYKMPRLVSDLIRHVVAKWKNLMGGSVSTKWETVVEQEAGTGWDNDTNSDWEASTEQEMGTGWDSHAAPLPDEDEVSRETNRRDSGYASVGDTPSKPLGEDHFSTTSPSETKYSQLPFKTKHYFLTYIQTVLEDTCLRYARENLSEFLGNPEWKKLNLLFPSKEYADDRLARRDWLAEDEIELESWMQMFARCVRMPKSKRIFESVMDLRNAAVHRGDREELGFTELSYAMAFPALLGDKKAESDITNAFRFVMDDPTLDQATKAAVEDAMFTPQPCTTHYQVLSRIQTLLEQTCFTTAARTIPHVLSANGWAIPEQVELQNWQAVFQRAAVQHAEPASDVFPPGALHPRSLGDLLWRARFGIRIVAAHRLPLSTDGLVVQVHAAIAICVLQDDWHRALEIEVLAEMFVTKRSRAQVLERLGTVWRSGGVKDPYEWRRRVEIAGFLEREEGRVVREGEALVVSDTFDVGWWDLEVPWAERMWSPSMHECLKRVEVW</sequence>
<accession>A0A8H6CCL1</accession>
<proteinExistence type="predicted"/>
<evidence type="ECO:0000313" key="3">
    <source>
        <dbReference type="Proteomes" id="UP000593566"/>
    </source>
</evidence>
<comment type="caution">
    <text evidence="2">The sequence shown here is derived from an EMBL/GenBank/DDBJ whole genome shotgun (WGS) entry which is preliminary data.</text>
</comment>
<evidence type="ECO:0000313" key="2">
    <source>
        <dbReference type="EMBL" id="KAF6220751.1"/>
    </source>
</evidence>